<accession>A0A1H7NBR3</accession>
<dbReference type="InterPro" id="IPR036890">
    <property type="entry name" value="HATPase_C_sf"/>
</dbReference>
<gene>
    <name evidence="3" type="ORF">SAMN05414137_106306</name>
</gene>
<reference evidence="4" key="1">
    <citation type="submission" date="2016-10" db="EMBL/GenBank/DDBJ databases">
        <authorList>
            <person name="Varghese N."/>
        </authorList>
    </citation>
    <scope>NUCLEOTIDE SEQUENCE [LARGE SCALE GENOMIC DNA]</scope>
    <source>
        <strain evidence="4">DSM 45096 / BCRC 16803 / CGMCC 4.1857 / CIP 109030 / JCM 12277 / KCTC 19219 / NBRC 100920 / 33214</strain>
    </source>
</reference>
<dbReference type="eggNOG" id="COG2172">
    <property type="taxonomic scope" value="Bacteria"/>
</dbReference>
<evidence type="ECO:0000256" key="1">
    <source>
        <dbReference type="ARBA" id="ARBA00022527"/>
    </source>
</evidence>
<name>A0A1H7NBR3_STRJI</name>
<keyword evidence="4" id="KW-1185">Reference proteome</keyword>
<keyword evidence="1" id="KW-0418">Kinase</keyword>
<sequence>MSPHSVTAFPSGPWHLELSGEAGVDRVATGIAFVRRALAEGRADAEPREADGERALDVVLVDVVLVAAELLGNAERHGGGTRSVDLEHRPGLLRIIVCDTSPLPPRPVLPHRAERAGGHGLHIVAVLSADWGWSQDGPGKAVWADLPLPPVA</sequence>
<proteinExistence type="predicted"/>
<organism evidence="3 4">
    <name type="scientific">Streptacidiphilus jiangxiensis</name>
    <dbReference type="NCBI Taxonomy" id="235985"/>
    <lineage>
        <taxon>Bacteria</taxon>
        <taxon>Bacillati</taxon>
        <taxon>Actinomycetota</taxon>
        <taxon>Actinomycetes</taxon>
        <taxon>Kitasatosporales</taxon>
        <taxon>Streptomycetaceae</taxon>
        <taxon>Streptacidiphilus</taxon>
    </lineage>
</organism>
<keyword evidence="1" id="KW-0808">Transferase</keyword>
<dbReference type="AlphaFoldDB" id="A0A1H7NBR3"/>
<dbReference type="EMBL" id="FOAZ01000006">
    <property type="protein sequence ID" value="SEL20930.1"/>
    <property type="molecule type" value="Genomic_DNA"/>
</dbReference>
<dbReference type="PANTHER" id="PTHR35526:SF3">
    <property type="entry name" value="ANTI-SIGMA-F FACTOR RSBW"/>
    <property type="match status" value="1"/>
</dbReference>
<dbReference type="GO" id="GO:0004674">
    <property type="term" value="F:protein serine/threonine kinase activity"/>
    <property type="evidence" value="ECO:0007669"/>
    <property type="project" value="UniProtKB-KW"/>
</dbReference>
<protein>
    <recommendedName>
        <fullName evidence="2">Histidine kinase/HSP90-like ATPase domain-containing protein</fullName>
    </recommendedName>
</protein>
<evidence type="ECO:0000313" key="4">
    <source>
        <dbReference type="Proteomes" id="UP000183015"/>
    </source>
</evidence>
<dbReference type="InterPro" id="IPR050267">
    <property type="entry name" value="Anti-sigma-factor_SerPK"/>
</dbReference>
<dbReference type="Pfam" id="PF13581">
    <property type="entry name" value="HATPase_c_2"/>
    <property type="match status" value="1"/>
</dbReference>
<dbReference type="InterPro" id="IPR003594">
    <property type="entry name" value="HATPase_dom"/>
</dbReference>
<keyword evidence="1" id="KW-0723">Serine/threonine-protein kinase</keyword>
<dbReference type="PANTHER" id="PTHR35526">
    <property type="entry name" value="ANTI-SIGMA-F FACTOR RSBW-RELATED"/>
    <property type="match status" value="1"/>
</dbReference>
<dbReference type="Gene3D" id="3.30.565.10">
    <property type="entry name" value="Histidine kinase-like ATPase, C-terminal domain"/>
    <property type="match status" value="1"/>
</dbReference>
<dbReference type="STRING" id="235985.SAMN05414137_106306"/>
<dbReference type="CDD" id="cd16936">
    <property type="entry name" value="HATPase_RsbW-like"/>
    <property type="match status" value="1"/>
</dbReference>
<evidence type="ECO:0000259" key="2">
    <source>
        <dbReference type="Pfam" id="PF13581"/>
    </source>
</evidence>
<evidence type="ECO:0000313" key="3">
    <source>
        <dbReference type="EMBL" id="SEL20930.1"/>
    </source>
</evidence>
<feature type="domain" description="Histidine kinase/HSP90-like ATPase" evidence="2">
    <location>
        <begin position="24"/>
        <end position="144"/>
    </location>
</feature>
<dbReference type="Proteomes" id="UP000183015">
    <property type="component" value="Unassembled WGS sequence"/>
</dbReference>
<dbReference type="SUPFAM" id="SSF55874">
    <property type="entry name" value="ATPase domain of HSP90 chaperone/DNA topoisomerase II/histidine kinase"/>
    <property type="match status" value="1"/>
</dbReference>